<dbReference type="Gene3D" id="3.40.470.10">
    <property type="entry name" value="Uracil-DNA glycosylase-like domain"/>
    <property type="match status" value="1"/>
</dbReference>
<comment type="caution">
    <text evidence="1">The sequence shown here is derived from an EMBL/GenBank/DDBJ whole genome shotgun (WGS) entry which is preliminary data.</text>
</comment>
<proteinExistence type="predicted"/>
<dbReference type="SUPFAM" id="SSF52141">
    <property type="entry name" value="Uracil-DNA glycosylase-like"/>
    <property type="match status" value="1"/>
</dbReference>
<organism evidence="1 2">
    <name type="scientific">Paracoccus subflavus</name>
    <dbReference type="NCBI Taxonomy" id="2528244"/>
    <lineage>
        <taxon>Bacteria</taxon>
        <taxon>Pseudomonadati</taxon>
        <taxon>Pseudomonadota</taxon>
        <taxon>Alphaproteobacteria</taxon>
        <taxon>Rhodobacterales</taxon>
        <taxon>Paracoccaceae</taxon>
        <taxon>Paracoccus</taxon>
    </lineage>
</organism>
<dbReference type="EMBL" id="SISK01000009">
    <property type="protein sequence ID" value="TBN38607.1"/>
    <property type="molecule type" value="Genomic_DNA"/>
</dbReference>
<keyword evidence="2" id="KW-1185">Reference proteome</keyword>
<evidence type="ECO:0008006" key="3">
    <source>
        <dbReference type="Google" id="ProtNLM"/>
    </source>
</evidence>
<evidence type="ECO:0000313" key="2">
    <source>
        <dbReference type="Proteomes" id="UP000293520"/>
    </source>
</evidence>
<dbReference type="AlphaFoldDB" id="A0A4Q9FXQ3"/>
<reference evidence="1 2" key="1">
    <citation type="submission" date="2019-02" db="EMBL/GenBank/DDBJ databases">
        <title>Paracoccus subflavus sp. nov., isolated from marine sediment of the Pacific Ocean.</title>
        <authorList>
            <person name="Zhang G."/>
        </authorList>
    </citation>
    <scope>NUCLEOTIDE SEQUENCE [LARGE SCALE GENOMIC DNA]</scope>
    <source>
        <strain evidence="1 2">GY0581</strain>
    </source>
</reference>
<accession>A0A4Q9FXQ3</accession>
<protein>
    <recommendedName>
        <fullName evidence="3">Uracil-DNA glycosylase-like domain-containing protein</fullName>
    </recommendedName>
</protein>
<evidence type="ECO:0000313" key="1">
    <source>
        <dbReference type="EMBL" id="TBN38607.1"/>
    </source>
</evidence>
<sequence length="212" mass="23325">MSAVPLRLFWNARLDEVLRALIAIPSTQRLFNPYRDHNPAVEGPSAPRIRCQNLRIYLEATPPGTPLWLGEAQARRGACRTGIPFCGELALPRLGLPLIQPTNEALPDGPTARAIWDAAPDPLPLFWNAVSQHPHRGDGRTRSPTAAEIVVNLPVLRALIAWKRPSRILCIGRIAERAARDLPVPATYVRHPAQGGLQQFRIGAAAFIEQSD</sequence>
<dbReference type="OrthoDB" id="4977218at2"/>
<dbReference type="Proteomes" id="UP000293520">
    <property type="component" value="Unassembled WGS sequence"/>
</dbReference>
<gene>
    <name evidence="1" type="ORF">EYE42_11915</name>
</gene>
<name>A0A4Q9FXQ3_9RHOB</name>
<dbReference type="InterPro" id="IPR036895">
    <property type="entry name" value="Uracil-DNA_glycosylase-like_sf"/>
</dbReference>